<keyword evidence="2" id="KW-0808">Transferase</keyword>
<accession>A0A8R1EAB5</accession>
<comment type="cofactor">
    <cofactor evidence="2">
        <name>FAD</name>
        <dbReference type="ChEBI" id="CHEBI:57692"/>
    </cofactor>
</comment>
<evidence type="ECO:0000313" key="4">
    <source>
        <dbReference type="Proteomes" id="UP000005237"/>
    </source>
</evidence>
<evidence type="ECO:0000313" key="3">
    <source>
        <dbReference type="EnsemblMetazoa" id="CJA26522a.1"/>
    </source>
</evidence>
<comment type="similarity">
    <text evidence="2">Belongs to the FAD-binding oxidoreductase/transferase type 4 family.</text>
</comment>
<keyword evidence="4" id="KW-1185">Reference proteome</keyword>
<dbReference type="PANTHER" id="PTHR46568:SF1">
    <property type="entry name" value="ALKYLDIHYDROXYACETONEPHOSPHATE SYNTHASE, PEROXISOMAL"/>
    <property type="match status" value="1"/>
</dbReference>
<dbReference type="EC" id="2.5.1.26" evidence="2"/>
<reference evidence="4" key="1">
    <citation type="submission" date="2010-08" db="EMBL/GenBank/DDBJ databases">
        <authorList>
            <consortium name="Caenorhabditis japonica Sequencing Consortium"/>
            <person name="Wilson R.K."/>
        </authorList>
    </citation>
    <scope>NUCLEOTIDE SEQUENCE [LARGE SCALE GENOMIC DNA]</scope>
    <source>
        <strain evidence="4">DF5081</strain>
    </source>
</reference>
<dbReference type="Proteomes" id="UP000005237">
    <property type="component" value="Unassembled WGS sequence"/>
</dbReference>
<dbReference type="InterPro" id="IPR025650">
    <property type="entry name" value="Alkyl-DHAP_Synthase"/>
</dbReference>
<comment type="pathway">
    <text evidence="2">Glycerolipid metabolism; ether lipid biosynthesis.</text>
</comment>
<protein>
    <recommendedName>
        <fullName evidence="1 2">Alkylglycerone-phosphate synthase</fullName>
        <shortName evidence="2">Alkyl-DHAP synthase</shortName>
        <ecNumber evidence="2">2.5.1.26</ecNumber>
    </recommendedName>
</protein>
<dbReference type="InterPro" id="IPR016167">
    <property type="entry name" value="FAD-bd_PCMH_sub1"/>
</dbReference>
<evidence type="ECO:0000256" key="1">
    <source>
        <dbReference type="ARBA" id="ARBA00031574"/>
    </source>
</evidence>
<organism evidence="3 4">
    <name type="scientific">Caenorhabditis japonica</name>
    <dbReference type="NCBI Taxonomy" id="281687"/>
    <lineage>
        <taxon>Eukaryota</taxon>
        <taxon>Metazoa</taxon>
        <taxon>Ecdysozoa</taxon>
        <taxon>Nematoda</taxon>
        <taxon>Chromadorea</taxon>
        <taxon>Rhabditida</taxon>
        <taxon>Rhabditina</taxon>
        <taxon>Rhabditomorpha</taxon>
        <taxon>Rhabditoidea</taxon>
        <taxon>Rhabditidae</taxon>
        <taxon>Peloderinae</taxon>
        <taxon>Caenorhabditis</taxon>
    </lineage>
</organism>
<dbReference type="GO" id="GO:0008609">
    <property type="term" value="F:alkylglycerone-phosphate synthase activity"/>
    <property type="evidence" value="ECO:0007669"/>
    <property type="project" value="UniProtKB-EC"/>
</dbReference>
<dbReference type="Gene3D" id="3.30.160.650">
    <property type="match status" value="1"/>
</dbReference>
<comment type="subcellular location">
    <subcellularLocation>
        <location evidence="2">Peroxisome</location>
    </subcellularLocation>
</comment>
<proteinExistence type="inferred from homology"/>
<dbReference type="GO" id="GO:0005777">
    <property type="term" value="C:peroxisome"/>
    <property type="evidence" value="ECO:0007669"/>
    <property type="project" value="UniProtKB-SubCell"/>
</dbReference>
<dbReference type="AlphaFoldDB" id="A0A8R1EAB5"/>
<dbReference type="PANTHER" id="PTHR46568">
    <property type="entry name" value="ALKYLDIHYDROXYACETONEPHOSPHATE SYNTHASE, PEROXISOMAL"/>
    <property type="match status" value="1"/>
</dbReference>
<comment type="catalytic activity">
    <reaction evidence="2">
        <text>a long chain fatty alcohol + a 1-acylglycerone 3-phosphate = a 1-O-alkylglycerone 3-phosphate + a long-chain fatty acid + H(+)</text>
        <dbReference type="Rhea" id="RHEA:36171"/>
        <dbReference type="ChEBI" id="CHEBI:15378"/>
        <dbReference type="ChEBI" id="CHEBI:17135"/>
        <dbReference type="ChEBI" id="CHEBI:57534"/>
        <dbReference type="ChEBI" id="CHEBI:57560"/>
        <dbReference type="ChEBI" id="CHEBI:73315"/>
        <dbReference type="EC" id="2.5.1.26"/>
    </reaction>
</comment>
<keyword evidence="2" id="KW-0576">Peroxisome</keyword>
<keyword evidence="2" id="KW-0285">Flavoprotein</keyword>
<comment type="function">
    <text evidence="2">Catalyzes the exchange of an acyl for a long-chain alkyl group and the formation of the ether bond in the biosynthesis of ether phospholipids.</text>
</comment>
<dbReference type="EnsemblMetazoa" id="CJA26522a.1">
    <property type="protein sequence ID" value="CJA26522a.1"/>
    <property type="gene ID" value="WBGene00182094"/>
</dbReference>
<keyword evidence="2" id="KW-0274">FAD</keyword>
<keyword evidence="2" id="KW-0443">Lipid metabolism</keyword>
<dbReference type="GO" id="GO:0008610">
    <property type="term" value="P:lipid biosynthetic process"/>
    <property type="evidence" value="ECO:0007669"/>
    <property type="project" value="InterPro"/>
</dbReference>
<keyword evidence="2" id="KW-0444">Lipid biosynthesis</keyword>
<dbReference type="Gene3D" id="3.30.43.10">
    <property type="entry name" value="Uridine Diphospho-n-acetylenolpyruvylglucosamine Reductase, domain 2"/>
    <property type="match status" value="1"/>
</dbReference>
<evidence type="ECO:0000256" key="2">
    <source>
        <dbReference type="RuleBase" id="RU363113"/>
    </source>
</evidence>
<comment type="subunit">
    <text evidence="2">Homodimer.</text>
</comment>
<sequence length="174" mass="20111">MAPKDMRPTEDQILKWNGWGYADSQFAINKQGSVTFTGNKYDISGKVMPHFRPWFESHLGIDLNYISPSQNLSDVVIDAPVENEEIVEYLKEKNISFSNEPRIRLMRAHGHTVHDMVNLREGKIPRLPDIVVWPKTEREIVKVSYLSVVHRLRAEKTQFPGNRSLTQAIEKKIL</sequence>
<reference evidence="3" key="2">
    <citation type="submission" date="2022-06" db="UniProtKB">
        <authorList>
            <consortium name="EnsemblMetazoa"/>
        </authorList>
    </citation>
    <scope>IDENTIFICATION</scope>
    <source>
        <strain evidence="3">DF5081</strain>
    </source>
</reference>
<name>A0A8R1EAB5_CAEJA</name>